<dbReference type="Pfam" id="PF00474">
    <property type="entry name" value="SSF"/>
    <property type="match status" value="1"/>
</dbReference>
<evidence type="ECO:0000256" key="3">
    <source>
        <dbReference type="ARBA" id="ARBA00022692"/>
    </source>
</evidence>
<dbReference type="RefSeq" id="XP_005829351.1">
    <property type="nucleotide sequence ID" value="XM_005829294.1"/>
</dbReference>
<dbReference type="Proteomes" id="UP000011087">
    <property type="component" value="Unassembled WGS sequence"/>
</dbReference>
<dbReference type="OrthoDB" id="6154318at2759"/>
<dbReference type="EnsemblProtists" id="EKX42371">
    <property type="protein sequence ID" value="EKX42371"/>
    <property type="gene ID" value="GUITHDRAFT_111648"/>
</dbReference>
<evidence type="ECO:0000313" key="9">
    <source>
        <dbReference type="EnsemblProtists" id="EKX42371"/>
    </source>
</evidence>
<feature type="transmembrane region" description="Helical" evidence="7">
    <location>
        <begin position="84"/>
        <end position="105"/>
    </location>
</feature>
<feature type="transmembrane region" description="Helical" evidence="7">
    <location>
        <begin position="52"/>
        <end position="72"/>
    </location>
</feature>
<gene>
    <name evidence="8" type="ORF">GUITHDRAFT_111648</name>
</gene>
<proteinExistence type="inferred from homology"/>
<keyword evidence="4 7" id="KW-1133">Transmembrane helix</keyword>
<protein>
    <submittedName>
        <fullName evidence="8 9">Uncharacterized protein</fullName>
    </submittedName>
</protein>
<evidence type="ECO:0000256" key="5">
    <source>
        <dbReference type="ARBA" id="ARBA00023136"/>
    </source>
</evidence>
<dbReference type="EMBL" id="JH993017">
    <property type="protein sequence ID" value="EKX42371.1"/>
    <property type="molecule type" value="Genomic_DNA"/>
</dbReference>
<organism evidence="8">
    <name type="scientific">Guillardia theta (strain CCMP2712)</name>
    <name type="common">Cryptophyte</name>
    <dbReference type="NCBI Taxonomy" id="905079"/>
    <lineage>
        <taxon>Eukaryota</taxon>
        <taxon>Cryptophyceae</taxon>
        <taxon>Pyrenomonadales</taxon>
        <taxon>Geminigeraceae</taxon>
        <taxon>Guillardia</taxon>
    </lineage>
</organism>
<dbReference type="AlphaFoldDB" id="L1J1J0"/>
<dbReference type="InterPro" id="IPR001734">
    <property type="entry name" value="Na/solute_symporter"/>
</dbReference>
<dbReference type="PROSITE" id="PS50283">
    <property type="entry name" value="NA_SOLUT_SYMP_3"/>
    <property type="match status" value="1"/>
</dbReference>
<comment type="similarity">
    <text evidence="2 6">Belongs to the sodium:solute symporter (SSF) (TC 2.A.21) family.</text>
</comment>
<dbReference type="PaxDb" id="55529-EKX42371"/>
<keyword evidence="3 7" id="KW-0812">Transmembrane</keyword>
<accession>L1J1J0</accession>
<keyword evidence="10" id="KW-1185">Reference proteome</keyword>
<dbReference type="PANTHER" id="PTHR11819:SF195">
    <property type="entry name" value="SODIUM_GLUCOSE COTRANSPORTER 4"/>
    <property type="match status" value="1"/>
</dbReference>
<sequence>MFDAVRAFAHNMFLYTHCKPLRALYQKELLDQSAGYNVAFPYLVVNILPSPLLGLMIAAMLAALMSSLASVFNSLRKSASEKELVLVGKVATVVMTILGILWIPLIQSLSSGLYIYTHKVMAYMAPPITVVFLGGVLWPRANQQGAWACLMFGFFVGNLRLVGEISIARSHDSSITSLFL</sequence>
<keyword evidence="5 7" id="KW-0472">Membrane</keyword>
<evidence type="ECO:0000256" key="1">
    <source>
        <dbReference type="ARBA" id="ARBA00004141"/>
    </source>
</evidence>
<name>L1J1J0_GUITC</name>
<dbReference type="InterPro" id="IPR038377">
    <property type="entry name" value="Na/Glc_symporter_sf"/>
</dbReference>
<dbReference type="KEGG" id="gtt:GUITHDRAFT_111648"/>
<dbReference type="GO" id="GO:0005886">
    <property type="term" value="C:plasma membrane"/>
    <property type="evidence" value="ECO:0007669"/>
    <property type="project" value="TreeGrafter"/>
</dbReference>
<dbReference type="Gene3D" id="1.20.1730.10">
    <property type="entry name" value="Sodium/glucose cotransporter"/>
    <property type="match status" value="1"/>
</dbReference>
<comment type="subcellular location">
    <subcellularLocation>
        <location evidence="1">Membrane</location>
        <topology evidence="1">Multi-pass membrane protein</topology>
    </subcellularLocation>
</comment>
<dbReference type="HOGENOM" id="CLU_1499050_0_0_1"/>
<dbReference type="STRING" id="905079.L1J1J0"/>
<reference evidence="8 10" key="1">
    <citation type="journal article" date="2012" name="Nature">
        <title>Algal genomes reveal evolutionary mosaicism and the fate of nucleomorphs.</title>
        <authorList>
            <consortium name="DOE Joint Genome Institute"/>
            <person name="Curtis B.A."/>
            <person name="Tanifuji G."/>
            <person name="Burki F."/>
            <person name="Gruber A."/>
            <person name="Irimia M."/>
            <person name="Maruyama S."/>
            <person name="Arias M.C."/>
            <person name="Ball S.G."/>
            <person name="Gile G.H."/>
            <person name="Hirakawa Y."/>
            <person name="Hopkins J.F."/>
            <person name="Kuo A."/>
            <person name="Rensing S.A."/>
            <person name="Schmutz J."/>
            <person name="Symeonidi A."/>
            <person name="Elias M."/>
            <person name="Eveleigh R.J."/>
            <person name="Herman E.K."/>
            <person name="Klute M.J."/>
            <person name="Nakayama T."/>
            <person name="Obornik M."/>
            <person name="Reyes-Prieto A."/>
            <person name="Armbrust E.V."/>
            <person name="Aves S.J."/>
            <person name="Beiko R.G."/>
            <person name="Coutinho P."/>
            <person name="Dacks J.B."/>
            <person name="Durnford D.G."/>
            <person name="Fast N.M."/>
            <person name="Green B.R."/>
            <person name="Grisdale C.J."/>
            <person name="Hempel F."/>
            <person name="Henrissat B."/>
            <person name="Hoppner M.P."/>
            <person name="Ishida K."/>
            <person name="Kim E."/>
            <person name="Koreny L."/>
            <person name="Kroth P.G."/>
            <person name="Liu Y."/>
            <person name="Malik S.B."/>
            <person name="Maier U.G."/>
            <person name="McRose D."/>
            <person name="Mock T."/>
            <person name="Neilson J.A."/>
            <person name="Onodera N.T."/>
            <person name="Poole A.M."/>
            <person name="Pritham E.J."/>
            <person name="Richards T.A."/>
            <person name="Rocap G."/>
            <person name="Roy S.W."/>
            <person name="Sarai C."/>
            <person name="Schaack S."/>
            <person name="Shirato S."/>
            <person name="Slamovits C.H."/>
            <person name="Spencer D.F."/>
            <person name="Suzuki S."/>
            <person name="Worden A.Z."/>
            <person name="Zauner S."/>
            <person name="Barry K."/>
            <person name="Bell C."/>
            <person name="Bharti A.K."/>
            <person name="Crow J.A."/>
            <person name="Grimwood J."/>
            <person name="Kramer R."/>
            <person name="Lindquist E."/>
            <person name="Lucas S."/>
            <person name="Salamov A."/>
            <person name="McFadden G.I."/>
            <person name="Lane C.E."/>
            <person name="Keeling P.J."/>
            <person name="Gray M.W."/>
            <person name="Grigoriev I.V."/>
            <person name="Archibald J.M."/>
        </authorList>
    </citation>
    <scope>NUCLEOTIDE SEQUENCE</scope>
    <source>
        <strain evidence="8 10">CCMP2712</strain>
    </source>
</reference>
<reference evidence="10" key="2">
    <citation type="submission" date="2012-11" db="EMBL/GenBank/DDBJ databases">
        <authorList>
            <person name="Kuo A."/>
            <person name="Curtis B.A."/>
            <person name="Tanifuji G."/>
            <person name="Burki F."/>
            <person name="Gruber A."/>
            <person name="Irimia M."/>
            <person name="Maruyama S."/>
            <person name="Arias M.C."/>
            <person name="Ball S.G."/>
            <person name="Gile G.H."/>
            <person name="Hirakawa Y."/>
            <person name="Hopkins J.F."/>
            <person name="Rensing S.A."/>
            <person name="Schmutz J."/>
            <person name="Symeonidi A."/>
            <person name="Elias M."/>
            <person name="Eveleigh R.J."/>
            <person name="Herman E.K."/>
            <person name="Klute M.J."/>
            <person name="Nakayama T."/>
            <person name="Obornik M."/>
            <person name="Reyes-Prieto A."/>
            <person name="Armbrust E.V."/>
            <person name="Aves S.J."/>
            <person name="Beiko R.G."/>
            <person name="Coutinho P."/>
            <person name="Dacks J.B."/>
            <person name="Durnford D.G."/>
            <person name="Fast N.M."/>
            <person name="Green B.R."/>
            <person name="Grisdale C."/>
            <person name="Hempe F."/>
            <person name="Henrissat B."/>
            <person name="Hoppner M.P."/>
            <person name="Ishida K.-I."/>
            <person name="Kim E."/>
            <person name="Koreny L."/>
            <person name="Kroth P.G."/>
            <person name="Liu Y."/>
            <person name="Malik S.-B."/>
            <person name="Maier U.G."/>
            <person name="McRose D."/>
            <person name="Mock T."/>
            <person name="Neilson J.A."/>
            <person name="Onodera N.T."/>
            <person name="Poole A.M."/>
            <person name="Pritham E.J."/>
            <person name="Richards T.A."/>
            <person name="Rocap G."/>
            <person name="Roy S.W."/>
            <person name="Sarai C."/>
            <person name="Schaack S."/>
            <person name="Shirato S."/>
            <person name="Slamovits C.H."/>
            <person name="Spencer D.F."/>
            <person name="Suzuki S."/>
            <person name="Worden A.Z."/>
            <person name="Zauner S."/>
            <person name="Barry K."/>
            <person name="Bell C."/>
            <person name="Bharti A.K."/>
            <person name="Crow J.A."/>
            <person name="Grimwood J."/>
            <person name="Kramer R."/>
            <person name="Lindquist E."/>
            <person name="Lucas S."/>
            <person name="Salamov A."/>
            <person name="McFadden G.I."/>
            <person name="Lane C.E."/>
            <person name="Keeling P.J."/>
            <person name="Gray M.W."/>
            <person name="Grigoriev I.V."/>
            <person name="Archibald J.M."/>
        </authorList>
    </citation>
    <scope>NUCLEOTIDE SEQUENCE</scope>
    <source>
        <strain evidence="10">CCMP2712</strain>
    </source>
</reference>
<dbReference type="GO" id="GO:0005412">
    <property type="term" value="F:D-glucose:sodium symporter activity"/>
    <property type="evidence" value="ECO:0007669"/>
    <property type="project" value="TreeGrafter"/>
</dbReference>
<dbReference type="GeneID" id="17299056"/>
<evidence type="ECO:0000313" key="10">
    <source>
        <dbReference type="Proteomes" id="UP000011087"/>
    </source>
</evidence>
<dbReference type="PANTHER" id="PTHR11819">
    <property type="entry name" value="SOLUTE CARRIER FAMILY 5"/>
    <property type="match status" value="1"/>
</dbReference>
<evidence type="ECO:0000256" key="4">
    <source>
        <dbReference type="ARBA" id="ARBA00022989"/>
    </source>
</evidence>
<evidence type="ECO:0000256" key="6">
    <source>
        <dbReference type="RuleBase" id="RU362091"/>
    </source>
</evidence>
<feature type="transmembrane region" description="Helical" evidence="7">
    <location>
        <begin position="120"/>
        <end position="138"/>
    </location>
</feature>
<evidence type="ECO:0000256" key="2">
    <source>
        <dbReference type="ARBA" id="ARBA00006434"/>
    </source>
</evidence>
<dbReference type="eggNOG" id="KOG2349">
    <property type="taxonomic scope" value="Eukaryota"/>
</dbReference>
<reference evidence="9" key="3">
    <citation type="submission" date="2015-06" db="UniProtKB">
        <authorList>
            <consortium name="EnsemblProtists"/>
        </authorList>
    </citation>
    <scope>IDENTIFICATION</scope>
</reference>
<evidence type="ECO:0000313" key="8">
    <source>
        <dbReference type="EMBL" id="EKX42371.1"/>
    </source>
</evidence>
<feature type="transmembrane region" description="Helical" evidence="7">
    <location>
        <begin position="145"/>
        <end position="163"/>
    </location>
</feature>
<evidence type="ECO:0000256" key="7">
    <source>
        <dbReference type="SAM" id="Phobius"/>
    </source>
</evidence>